<dbReference type="NCBIfam" id="NF004076">
    <property type="entry name" value="PRK05581.1-4"/>
    <property type="match status" value="1"/>
</dbReference>
<evidence type="ECO:0000313" key="3">
    <source>
        <dbReference type="EMBL" id="HIH09568.1"/>
    </source>
</evidence>
<organism evidence="3 4">
    <name type="scientific">Candidatus Iainarchaeum sp</name>
    <dbReference type="NCBI Taxonomy" id="3101447"/>
    <lineage>
        <taxon>Archaea</taxon>
        <taxon>Candidatus Iainarchaeota</taxon>
        <taxon>Candidatus Iainarchaeia</taxon>
        <taxon>Candidatus Iainarchaeales</taxon>
        <taxon>Candidatus Iainarchaeaceae</taxon>
        <taxon>Candidatus Iainarchaeum</taxon>
    </lineage>
</organism>
<evidence type="ECO:0000313" key="4">
    <source>
        <dbReference type="Proteomes" id="UP000565078"/>
    </source>
</evidence>
<dbReference type="GO" id="GO:0046872">
    <property type="term" value="F:metal ion binding"/>
    <property type="evidence" value="ECO:0007669"/>
    <property type="project" value="UniProtKB-KW"/>
</dbReference>
<dbReference type="SUPFAM" id="SSF51366">
    <property type="entry name" value="Ribulose-phoshate binding barrel"/>
    <property type="match status" value="1"/>
</dbReference>
<dbReference type="EMBL" id="DUGC01000048">
    <property type="protein sequence ID" value="HIH09568.1"/>
    <property type="molecule type" value="Genomic_DNA"/>
</dbReference>
<sequence>MDNKYVPNTGIDEESIKKLRPRTKKLFETHLMVVDPENHIQKIADYGNELAIFHIETVRQPEKIIRQIRDAGMKTGICVNNRTDARVVLPFLGKADLCLVMGVEAGFGGQEFNPAALGKIKLIRQHIDKNKLGCKIEVDGGINPQTGALCTQAGCDILVAGTFIFRHPKGIGQAVKEFRDGK</sequence>
<evidence type="ECO:0000256" key="2">
    <source>
        <dbReference type="ARBA" id="ARBA00023235"/>
    </source>
</evidence>
<evidence type="ECO:0000256" key="1">
    <source>
        <dbReference type="ARBA" id="ARBA00022723"/>
    </source>
</evidence>
<dbReference type="InterPro" id="IPR013785">
    <property type="entry name" value="Aldolase_TIM"/>
</dbReference>
<name>A0A7J4IVL3_9ARCH</name>
<keyword evidence="2" id="KW-0413">Isomerase</keyword>
<comment type="caution">
    <text evidence="3">The sequence shown here is derived from an EMBL/GenBank/DDBJ whole genome shotgun (WGS) entry which is preliminary data.</text>
</comment>
<dbReference type="Proteomes" id="UP000565078">
    <property type="component" value="Unassembled WGS sequence"/>
</dbReference>
<keyword evidence="1" id="KW-0479">Metal-binding</keyword>
<dbReference type="CDD" id="cd00429">
    <property type="entry name" value="RPE"/>
    <property type="match status" value="1"/>
</dbReference>
<protein>
    <submittedName>
        <fullName evidence="3">Ribulose-phosphate 3-epimerase</fullName>
    </submittedName>
</protein>
<dbReference type="PANTHER" id="PTHR11749">
    <property type="entry name" value="RIBULOSE-5-PHOSPHATE-3-EPIMERASE"/>
    <property type="match status" value="1"/>
</dbReference>
<gene>
    <name evidence="3" type="ORF">HA254_02750</name>
</gene>
<accession>A0A7J4IVL3</accession>
<proteinExistence type="predicted"/>
<dbReference type="GO" id="GO:0016857">
    <property type="term" value="F:racemase and epimerase activity, acting on carbohydrates and derivatives"/>
    <property type="evidence" value="ECO:0007669"/>
    <property type="project" value="InterPro"/>
</dbReference>
<dbReference type="Gene3D" id="3.20.20.70">
    <property type="entry name" value="Aldolase class I"/>
    <property type="match status" value="1"/>
</dbReference>
<dbReference type="InterPro" id="IPR000056">
    <property type="entry name" value="Ribul_P_3_epim-like"/>
</dbReference>
<dbReference type="Pfam" id="PF00834">
    <property type="entry name" value="Ribul_P_3_epim"/>
    <property type="match status" value="1"/>
</dbReference>
<reference evidence="4" key="1">
    <citation type="journal article" date="2020" name="bioRxiv">
        <title>A rank-normalized archaeal taxonomy based on genome phylogeny resolves widespread incomplete and uneven classifications.</title>
        <authorList>
            <person name="Rinke C."/>
            <person name="Chuvochina M."/>
            <person name="Mussig A.J."/>
            <person name="Chaumeil P.-A."/>
            <person name="Waite D.W."/>
            <person name="Whitman W.B."/>
            <person name="Parks D.H."/>
            <person name="Hugenholtz P."/>
        </authorList>
    </citation>
    <scope>NUCLEOTIDE SEQUENCE [LARGE SCALE GENOMIC DNA]</scope>
</reference>
<dbReference type="AlphaFoldDB" id="A0A7J4IVL3"/>
<dbReference type="GO" id="GO:0005975">
    <property type="term" value="P:carbohydrate metabolic process"/>
    <property type="evidence" value="ECO:0007669"/>
    <property type="project" value="InterPro"/>
</dbReference>
<dbReference type="InterPro" id="IPR011060">
    <property type="entry name" value="RibuloseP-bd_barrel"/>
</dbReference>